<evidence type="ECO:0000313" key="4">
    <source>
        <dbReference type="Proteomes" id="UP000825729"/>
    </source>
</evidence>
<feature type="region of interest" description="Disordered" evidence="1">
    <location>
        <begin position="107"/>
        <end position="139"/>
    </location>
</feature>
<feature type="domain" description="Aminotransferase-like plant mobile" evidence="2">
    <location>
        <begin position="330"/>
        <end position="507"/>
    </location>
</feature>
<accession>A0AAV7EM56</accession>
<dbReference type="EMBL" id="JAINDJ010000004">
    <property type="protein sequence ID" value="KAG9449885.1"/>
    <property type="molecule type" value="Genomic_DNA"/>
</dbReference>
<evidence type="ECO:0000313" key="3">
    <source>
        <dbReference type="EMBL" id="KAG9449885.1"/>
    </source>
</evidence>
<dbReference type="Pfam" id="PF10536">
    <property type="entry name" value="PMD"/>
    <property type="match status" value="1"/>
</dbReference>
<comment type="caution">
    <text evidence="3">The sequence shown here is derived from an EMBL/GenBank/DDBJ whole genome shotgun (WGS) entry which is preliminary data.</text>
</comment>
<dbReference type="AlphaFoldDB" id="A0AAV7EM56"/>
<evidence type="ECO:0000256" key="1">
    <source>
        <dbReference type="SAM" id="MobiDB-lite"/>
    </source>
</evidence>
<dbReference type="PANTHER" id="PTHR46033:SF8">
    <property type="entry name" value="PROTEIN MAINTENANCE OF MERISTEMS-LIKE"/>
    <property type="match status" value="1"/>
</dbReference>
<dbReference type="Proteomes" id="UP000825729">
    <property type="component" value="Unassembled WGS sequence"/>
</dbReference>
<dbReference type="GO" id="GO:0010073">
    <property type="term" value="P:meristem maintenance"/>
    <property type="evidence" value="ECO:0007669"/>
    <property type="project" value="InterPro"/>
</dbReference>
<dbReference type="InterPro" id="IPR019557">
    <property type="entry name" value="AminoTfrase-like_pln_mobile"/>
</dbReference>
<keyword evidence="4" id="KW-1185">Reference proteome</keyword>
<evidence type="ECO:0000259" key="2">
    <source>
        <dbReference type="Pfam" id="PF10536"/>
    </source>
</evidence>
<sequence>MMHNVLGGNPRTDRISIWMRFTSNGQLMHTPVLDDMSLENGLGMVKHGFQSLLELFVKRDTYSYEIDSRRSLENVGGIGKGAVMVYMGQTLTEGDDRVEGPIIEFIPEERESSEDANDNSSGEDSWPDPVTKEVEEEEEVEFPLPIMGVLPFEENDEPYPDPWIGVMNMDAIYTNIMGSNLLRPGRSAWLRPPLTEGLGGSHLCPCGPLPLLEGGGAKRSALGVANLSPNIMVPGVDDDNVLLPVGVGVGQKFMTKDALQMYLKDYCISRHVQFKLVLGDTPLLYDQDSHRSEAIWRGEDPGCLECTEHFQTLRQWPVDERILSYIEVAGFSALYRVQWLRLDKSLITALVERWSETNTFHLANGEMTVTLEDVAVLLRLRVDGDAVTGLTRGDWMELARVFLGVELSPGSFWGGRLSLSWIKGRFLFCLDDAPEEVIQQHVRAYLLHLVGATIFSDGSARGVHMAYLALFEDFEAAERYSWGAATLSFLYRDLAKACLTLMQINSSFKNFST</sequence>
<protein>
    <recommendedName>
        <fullName evidence="2">Aminotransferase-like plant mobile domain-containing protein</fullName>
    </recommendedName>
</protein>
<reference evidence="3 4" key="1">
    <citation type="submission" date="2021-07" db="EMBL/GenBank/DDBJ databases">
        <title>The Aristolochia fimbriata genome: insights into angiosperm evolution, floral development and chemical biosynthesis.</title>
        <authorList>
            <person name="Jiao Y."/>
        </authorList>
    </citation>
    <scope>NUCLEOTIDE SEQUENCE [LARGE SCALE GENOMIC DNA]</scope>
    <source>
        <strain evidence="3">IBCAS-2021</strain>
        <tissue evidence="3">Leaf</tissue>
    </source>
</reference>
<organism evidence="3 4">
    <name type="scientific">Aristolochia fimbriata</name>
    <name type="common">White veined hardy Dutchman's pipe vine</name>
    <dbReference type="NCBI Taxonomy" id="158543"/>
    <lineage>
        <taxon>Eukaryota</taxon>
        <taxon>Viridiplantae</taxon>
        <taxon>Streptophyta</taxon>
        <taxon>Embryophyta</taxon>
        <taxon>Tracheophyta</taxon>
        <taxon>Spermatophyta</taxon>
        <taxon>Magnoliopsida</taxon>
        <taxon>Magnoliidae</taxon>
        <taxon>Piperales</taxon>
        <taxon>Aristolochiaceae</taxon>
        <taxon>Aristolochia</taxon>
    </lineage>
</organism>
<dbReference type="PANTHER" id="PTHR46033">
    <property type="entry name" value="PROTEIN MAIN-LIKE 2"/>
    <property type="match status" value="1"/>
</dbReference>
<gene>
    <name evidence="3" type="ORF">H6P81_009850</name>
</gene>
<proteinExistence type="predicted"/>
<dbReference type="InterPro" id="IPR044824">
    <property type="entry name" value="MAIN-like"/>
</dbReference>
<name>A0AAV7EM56_ARIFI</name>